<proteinExistence type="predicted"/>
<evidence type="ECO:0000256" key="1">
    <source>
        <dbReference type="SAM" id="MobiDB-lite"/>
    </source>
</evidence>
<comment type="caution">
    <text evidence="2">The sequence shown here is derived from an EMBL/GenBank/DDBJ whole genome shotgun (WGS) entry which is preliminary data.</text>
</comment>
<evidence type="ECO:0000313" key="3">
    <source>
        <dbReference type="Proteomes" id="UP000647860"/>
    </source>
</evidence>
<dbReference type="EMBL" id="BOPA01000014">
    <property type="protein sequence ID" value="GIJ15240.1"/>
    <property type="molecule type" value="Genomic_DNA"/>
</dbReference>
<dbReference type="Proteomes" id="UP000647860">
    <property type="component" value="Unassembled WGS sequence"/>
</dbReference>
<feature type="region of interest" description="Disordered" evidence="1">
    <location>
        <begin position="1"/>
        <end position="58"/>
    </location>
</feature>
<protein>
    <submittedName>
        <fullName evidence="2">Uncharacterized protein</fullName>
    </submittedName>
</protein>
<sequence length="58" mass="5994">MPRQRLLPGAARAPEEGGKPPALTLLTYSETGSVAGNSGNDEAALMSNSHPPPHCLAR</sequence>
<keyword evidence="3" id="KW-1185">Reference proteome</keyword>
<accession>A0ABQ4IBG2</accession>
<gene>
    <name evidence="2" type="ORF">Vgi01_19240</name>
</gene>
<name>A0ABQ4IBG2_9ACTN</name>
<evidence type="ECO:0000313" key="2">
    <source>
        <dbReference type="EMBL" id="GIJ15240.1"/>
    </source>
</evidence>
<reference evidence="2 3" key="1">
    <citation type="submission" date="2021-01" db="EMBL/GenBank/DDBJ databases">
        <title>Whole genome shotgun sequence of Verrucosispora gifhornensis NBRC 16317.</title>
        <authorList>
            <person name="Komaki H."/>
            <person name="Tamura T."/>
        </authorList>
    </citation>
    <scope>NUCLEOTIDE SEQUENCE [LARGE SCALE GENOMIC DNA]</scope>
    <source>
        <strain evidence="2 3">NBRC 16317</strain>
    </source>
</reference>
<organism evidence="2 3">
    <name type="scientific">Micromonospora gifhornensis</name>
    <dbReference type="NCBI Taxonomy" id="84594"/>
    <lineage>
        <taxon>Bacteria</taxon>
        <taxon>Bacillati</taxon>
        <taxon>Actinomycetota</taxon>
        <taxon>Actinomycetes</taxon>
        <taxon>Micromonosporales</taxon>
        <taxon>Micromonosporaceae</taxon>
        <taxon>Micromonospora</taxon>
    </lineage>
</organism>
<feature type="compositionally biased region" description="Polar residues" evidence="1">
    <location>
        <begin position="26"/>
        <end position="40"/>
    </location>
</feature>